<keyword evidence="7" id="KW-1185">Reference proteome</keyword>
<evidence type="ECO:0000313" key="6">
    <source>
        <dbReference type="EMBL" id="OEH86665.1"/>
    </source>
</evidence>
<dbReference type="GO" id="GO:0046872">
    <property type="term" value="F:metal ion binding"/>
    <property type="evidence" value="ECO:0007669"/>
    <property type="project" value="UniProtKB-KW"/>
</dbReference>
<sequence length="69" mass="7623">MQYVKNVAKIEIHVDKCIGCGLCVMVCPHGVINIQNRKAYVEYRDHCIECGACDKNCPVRAIQVESGVG</sequence>
<accession>A0A1E5L940</accession>
<dbReference type="Gene3D" id="3.30.70.20">
    <property type="match status" value="2"/>
</dbReference>
<organism evidence="6 7">
    <name type="scientific">Desulfuribacillus stibiiarsenatis</name>
    <dbReference type="NCBI Taxonomy" id="1390249"/>
    <lineage>
        <taxon>Bacteria</taxon>
        <taxon>Bacillati</taxon>
        <taxon>Bacillota</taxon>
        <taxon>Desulfuribacillia</taxon>
        <taxon>Desulfuribacillales</taxon>
        <taxon>Desulfuribacillaceae</taxon>
        <taxon>Desulfuribacillus</taxon>
    </lineage>
</organism>
<keyword evidence="1" id="KW-0004">4Fe-4S</keyword>
<dbReference type="PANTHER" id="PTHR43687">
    <property type="entry name" value="ADENYLYLSULFATE REDUCTASE, BETA SUBUNIT"/>
    <property type="match status" value="1"/>
</dbReference>
<dbReference type="InterPro" id="IPR017896">
    <property type="entry name" value="4Fe4S_Fe-S-bd"/>
</dbReference>
<dbReference type="PROSITE" id="PS00198">
    <property type="entry name" value="4FE4S_FER_1"/>
    <property type="match status" value="2"/>
</dbReference>
<dbReference type="RefSeq" id="WP_069701031.1">
    <property type="nucleotide sequence ID" value="NZ_MJAT01000002.1"/>
</dbReference>
<dbReference type="Proteomes" id="UP000095255">
    <property type="component" value="Unassembled WGS sequence"/>
</dbReference>
<dbReference type="EMBL" id="MJAT01000002">
    <property type="protein sequence ID" value="OEH86665.1"/>
    <property type="molecule type" value="Genomic_DNA"/>
</dbReference>
<keyword evidence="4" id="KW-0411">Iron-sulfur</keyword>
<evidence type="ECO:0000256" key="3">
    <source>
        <dbReference type="ARBA" id="ARBA00023004"/>
    </source>
</evidence>
<proteinExistence type="predicted"/>
<evidence type="ECO:0000256" key="4">
    <source>
        <dbReference type="ARBA" id="ARBA00023014"/>
    </source>
</evidence>
<evidence type="ECO:0000256" key="1">
    <source>
        <dbReference type="ARBA" id="ARBA00022485"/>
    </source>
</evidence>
<gene>
    <name evidence="6" type="ORF">BHU72_10470</name>
</gene>
<dbReference type="InterPro" id="IPR017900">
    <property type="entry name" value="4Fe4S_Fe_S_CS"/>
</dbReference>
<comment type="caution">
    <text evidence="6">The sequence shown here is derived from an EMBL/GenBank/DDBJ whole genome shotgun (WGS) entry which is preliminary data.</text>
</comment>
<evidence type="ECO:0000259" key="5">
    <source>
        <dbReference type="PROSITE" id="PS51379"/>
    </source>
</evidence>
<dbReference type="AlphaFoldDB" id="A0A1E5L940"/>
<protein>
    <submittedName>
        <fullName evidence="6">4Fe-4S ferredoxin</fullName>
    </submittedName>
</protein>
<dbReference type="InterPro" id="IPR050572">
    <property type="entry name" value="Fe-S_Ferredoxin"/>
</dbReference>
<evidence type="ECO:0000313" key="7">
    <source>
        <dbReference type="Proteomes" id="UP000095255"/>
    </source>
</evidence>
<dbReference type="PROSITE" id="PS51379">
    <property type="entry name" value="4FE4S_FER_2"/>
    <property type="match status" value="2"/>
</dbReference>
<evidence type="ECO:0000256" key="2">
    <source>
        <dbReference type="ARBA" id="ARBA00022723"/>
    </source>
</evidence>
<dbReference type="STRING" id="1390249.BHU72_10470"/>
<dbReference type="GO" id="GO:0051539">
    <property type="term" value="F:4 iron, 4 sulfur cluster binding"/>
    <property type="evidence" value="ECO:0007669"/>
    <property type="project" value="UniProtKB-KW"/>
</dbReference>
<dbReference type="PANTHER" id="PTHR43687:SF4">
    <property type="entry name" value="BLR5484 PROTEIN"/>
    <property type="match status" value="1"/>
</dbReference>
<reference evidence="6 7" key="1">
    <citation type="submission" date="2016-09" db="EMBL/GenBank/DDBJ databases">
        <title>Desulfuribacillus arsenicus sp. nov., an obligately anaerobic, dissimilatory arsenic- and antimonate-reducing bacterium isolated from anoxic sediments.</title>
        <authorList>
            <person name="Abin C.A."/>
            <person name="Hollibaugh J.T."/>
        </authorList>
    </citation>
    <scope>NUCLEOTIDE SEQUENCE [LARGE SCALE GENOMIC DNA]</scope>
    <source>
        <strain evidence="6 7">MLFW-2</strain>
    </source>
</reference>
<keyword evidence="2" id="KW-0479">Metal-binding</keyword>
<feature type="domain" description="4Fe-4S ferredoxin-type" evidence="5">
    <location>
        <begin position="8"/>
        <end position="37"/>
    </location>
</feature>
<keyword evidence="3" id="KW-0408">Iron</keyword>
<dbReference type="SUPFAM" id="SSF54862">
    <property type="entry name" value="4Fe-4S ferredoxins"/>
    <property type="match status" value="1"/>
</dbReference>
<dbReference type="OrthoDB" id="9804603at2"/>
<feature type="domain" description="4Fe-4S ferredoxin-type" evidence="5">
    <location>
        <begin position="38"/>
        <end position="67"/>
    </location>
</feature>
<name>A0A1E5L940_9FIRM</name>
<dbReference type="Pfam" id="PF14697">
    <property type="entry name" value="Fer4_21"/>
    <property type="match status" value="1"/>
</dbReference>